<sequence>MPHIRALGSRPALHDVHGFRRGRLAGACGESISLMSCDHRKDPAITTGGVWHVDRSHAGQPQTRRITRCRRGVRLMAMSSGGSRNSGDSEREPDAGAWKPGAAAAAAASVYRGHGHSANEHQVLETRPAITASNLMDRGVIGRRKLWEVSRSLRTVRASDAVDISGILTYLVPGSNCECRWGQMVDAGLIGEQGFRDRAVHP</sequence>
<evidence type="ECO:0000313" key="3">
    <source>
        <dbReference type="Proteomes" id="UP000077202"/>
    </source>
</evidence>
<keyword evidence="3" id="KW-1185">Reference proteome</keyword>
<proteinExistence type="predicted"/>
<evidence type="ECO:0000256" key="1">
    <source>
        <dbReference type="SAM" id="MobiDB-lite"/>
    </source>
</evidence>
<feature type="region of interest" description="Disordered" evidence="1">
    <location>
        <begin position="77"/>
        <end position="97"/>
    </location>
</feature>
<dbReference type="AlphaFoldDB" id="A0A176WE35"/>
<gene>
    <name evidence="2" type="ORF">AXG93_3943s1340</name>
</gene>
<reference evidence="2" key="1">
    <citation type="submission" date="2016-03" db="EMBL/GenBank/DDBJ databases">
        <title>Mechanisms controlling the formation of the plant cell surface in tip-growing cells are functionally conserved among land plants.</title>
        <authorList>
            <person name="Honkanen S."/>
            <person name="Jones V.A."/>
            <person name="Morieri G."/>
            <person name="Champion C."/>
            <person name="Hetherington A.J."/>
            <person name="Kelly S."/>
            <person name="Saint-Marcoux D."/>
            <person name="Proust H."/>
            <person name="Prescott H."/>
            <person name="Dolan L."/>
        </authorList>
    </citation>
    <scope>NUCLEOTIDE SEQUENCE [LARGE SCALE GENOMIC DNA]</scope>
    <source>
        <tissue evidence="2">Whole gametophyte</tissue>
    </source>
</reference>
<name>A0A176WE35_MARPO</name>
<organism evidence="2 3">
    <name type="scientific">Marchantia polymorpha subsp. ruderalis</name>
    <dbReference type="NCBI Taxonomy" id="1480154"/>
    <lineage>
        <taxon>Eukaryota</taxon>
        <taxon>Viridiplantae</taxon>
        <taxon>Streptophyta</taxon>
        <taxon>Embryophyta</taxon>
        <taxon>Marchantiophyta</taxon>
        <taxon>Marchantiopsida</taxon>
        <taxon>Marchantiidae</taxon>
        <taxon>Marchantiales</taxon>
        <taxon>Marchantiaceae</taxon>
        <taxon>Marchantia</taxon>
    </lineage>
</organism>
<dbReference type="Proteomes" id="UP000077202">
    <property type="component" value="Unassembled WGS sequence"/>
</dbReference>
<evidence type="ECO:0000313" key="2">
    <source>
        <dbReference type="EMBL" id="OAE30903.1"/>
    </source>
</evidence>
<dbReference type="EMBL" id="LVLJ01001228">
    <property type="protein sequence ID" value="OAE30903.1"/>
    <property type="molecule type" value="Genomic_DNA"/>
</dbReference>
<comment type="caution">
    <text evidence="2">The sequence shown here is derived from an EMBL/GenBank/DDBJ whole genome shotgun (WGS) entry which is preliminary data.</text>
</comment>
<accession>A0A176WE35</accession>
<protein>
    <submittedName>
        <fullName evidence="2">Uncharacterized protein</fullName>
    </submittedName>
</protein>